<name>A0ABR4CR20_9HELO</name>
<accession>A0ABR4CR20</accession>
<dbReference type="EMBL" id="JAZHXI010000005">
    <property type="protein sequence ID" value="KAL2071656.1"/>
    <property type="molecule type" value="Genomic_DNA"/>
</dbReference>
<evidence type="ECO:0000313" key="3">
    <source>
        <dbReference type="Proteomes" id="UP001595075"/>
    </source>
</evidence>
<keyword evidence="3" id="KW-1185">Reference proteome</keyword>
<dbReference type="Proteomes" id="UP001595075">
    <property type="component" value="Unassembled WGS sequence"/>
</dbReference>
<evidence type="ECO:0000256" key="1">
    <source>
        <dbReference type="SAM" id="MobiDB-lite"/>
    </source>
</evidence>
<comment type="caution">
    <text evidence="2">The sequence shown here is derived from an EMBL/GenBank/DDBJ whole genome shotgun (WGS) entry which is preliminary data.</text>
</comment>
<reference evidence="2 3" key="1">
    <citation type="journal article" date="2024" name="Commun. Biol.">
        <title>Comparative genomic analysis of thermophilic fungi reveals convergent evolutionary adaptations and gene losses.</title>
        <authorList>
            <person name="Steindorff A.S."/>
            <person name="Aguilar-Pontes M.V."/>
            <person name="Robinson A.J."/>
            <person name="Andreopoulos B."/>
            <person name="LaButti K."/>
            <person name="Kuo A."/>
            <person name="Mondo S."/>
            <person name="Riley R."/>
            <person name="Otillar R."/>
            <person name="Haridas S."/>
            <person name="Lipzen A."/>
            <person name="Grimwood J."/>
            <person name="Schmutz J."/>
            <person name="Clum A."/>
            <person name="Reid I.D."/>
            <person name="Moisan M.C."/>
            <person name="Butler G."/>
            <person name="Nguyen T.T.M."/>
            <person name="Dewar K."/>
            <person name="Conant G."/>
            <person name="Drula E."/>
            <person name="Henrissat B."/>
            <person name="Hansel C."/>
            <person name="Singer S."/>
            <person name="Hutchinson M.I."/>
            <person name="de Vries R.P."/>
            <person name="Natvig D.O."/>
            <person name="Powell A.J."/>
            <person name="Tsang A."/>
            <person name="Grigoriev I.V."/>
        </authorList>
    </citation>
    <scope>NUCLEOTIDE SEQUENCE [LARGE SCALE GENOMIC DNA]</scope>
    <source>
        <strain evidence="2 3">CBS 494.80</strain>
    </source>
</reference>
<organism evidence="2 3">
    <name type="scientific">Oculimacula yallundae</name>
    <dbReference type="NCBI Taxonomy" id="86028"/>
    <lineage>
        <taxon>Eukaryota</taxon>
        <taxon>Fungi</taxon>
        <taxon>Dikarya</taxon>
        <taxon>Ascomycota</taxon>
        <taxon>Pezizomycotina</taxon>
        <taxon>Leotiomycetes</taxon>
        <taxon>Helotiales</taxon>
        <taxon>Ploettnerulaceae</taxon>
        <taxon>Oculimacula</taxon>
    </lineage>
</organism>
<feature type="compositionally biased region" description="Polar residues" evidence="1">
    <location>
        <begin position="39"/>
        <end position="53"/>
    </location>
</feature>
<gene>
    <name evidence="2" type="ORF">VTL71DRAFT_12891</name>
</gene>
<feature type="region of interest" description="Disordered" evidence="1">
    <location>
        <begin position="1"/>
        <end position="71"/>
    </location>
</feature>
<evidence type="ECO:0000313" key="2">
    <source>
        <dbReference type="EMBL" id="KAL2071656.1"/>
    </source>
</evidence>
<feature type="compositionally biased region" description="Polar residues" evidence="1">
    <location>
        <begin position="9"/>
        <end position="30"/>
    </location>
</feature>
<protein>
    <submittedName>
        <fullName evidence="2">Uncharacterized protein</fullName>
    </submittedName>
</protein>
<sequence length="129" mass="14389">MSHLHFNLHSKTPSSEDTLLSSPQIDQQKQTTHEISKASRMQYNTNDQDTAVSTHDHHRYKREADPKRTSCHPDACVSDGLSVPCNTVVVFIGDVRPSRETTIWGATSEVFVPPDEKYHSSPSVPSTSN</sequence>
<proteinExistence type="predicted"/>